<evidence type="ECO:0000313" key="3">
    <source>
        <dbReference type="Proteomes" id="UP000283433"/>
    </source>
</evidence>
<comment type="caution">
    <text evidence="2">The sequence shown here is derived from an EMBL/GenBank/DDBJ whole genome shotgun (WGS) entry which is preliminary data.</text>
</comment>
<reference evidence="2 3" key="1">
    <citation type="submission" date="2016-07" db="EMBL/GenBank/DDBJ databases">
        <title>Genome of Pelobium manganitolerans.</title>
        <authorList>
            <person name="Wu S."/>
            <person name="Wang G."/>
        </authorList>
    </citation>
    <scope>NUCLEOTIDE SEQUENCE [LARGE SCALE GENOMIC DNA]</scope>
    <source>
        <strain evidence="2 3">YS-25</strain>
    </source>
</reference>
<dbReference type="InterPro" id="IPR025671">
    <property type="entry name" value="HXXEE"/>
</dbReference>
<dbReference type="AlphaFoldDB" id="A0A419S4G3"/>
<dbReference type="Proteomes" id="UP000283433">
    <property type="component" value="Unassembled WGS sequence"/>
</dbReference>
<feature type="transmembrane region" description="Helical" evidence="1">
    <location>
        <begin position="87"/>
        <end position="109"/>
    </location>
</feature>
<accession>A0A419S4G3</accession>
<keyword evidence="1" id="KW-0472">Membrane</keyword>
<feature type="transmembrane region" description="Helical" evidence="1">
    <location>
        <begin position="56"/>
        <end position="81"/>
    </location>
</feature>
<proteinExistence type="predicted"/>
<protein>
    <recommendedName>
        <fullName evidence="4">HXXEE domain-containing protein</fullName>
    </recommendedName>
</protein>
<name>A0A419S4G3_9SPHI</name>
<dbReference type="Pfam" id="PF13787">
    <property type="entry name" value="HXXEE"/>
    <property type="match status" value="1"/>
</dbReference>
<keyword evidence="3" id="KW-1185">Reference proteome</keyword>
<evidence type="ECO:0008006" key="4">
    <source>
        <dbReference type="Google" id="ProtNLM"/>
    </source>
</evidence>
<feature type="transmembrane region" description="Helical" evidence="1">
    <location>
        <begin position="6"/>
        <end position="29"/>
    </location>
</feature>
<evidence type="ECO:0000313" key="2">
    <source>
        <dbReference type="EMBL" id="RKD15019.1"/>
    </source>
</evidence>
<keyword evidence="1" id="KW-0812">Transmembrane</keyword>
<evidence type="ECO:0000256" key="1">
    <source>
        <dbReference type="SAM" id="Phobius"/>
    </source>
</evidence>
<sequence length="133" mass="15135">MPVTLMHAFFFTHSTYQFLMWLSLGTLFLHQLEEYRSPGTFPAMLNRVMFKSDHPLYYPLNTNTALVINVGIGWLSYFLAAVFAERFLWLGLATILVSCGNVVAHLLMFNVKAKSFYNAGMATSIFLFAPCTF</sequence>
<dbReference type="EMBL" id="MBTA01000025">
    <property type="protein sequence ID" value="RKD15019.1"/>
    <property type="molecule type" value="Genomic_DNA"/>
</dbReference>
<gene>
    <name evidence="2" type="ORF">BCY91_05665</name>
</gene>
<organism evidence="2 3">
    <name type="scientific">Pelobium manganitolerans</name>
    <dbReference type="NCBI Taxonomy" id="1842495"/>
    <lineage>
        <taxon>Bacteria</taxon>
        <taxon>Pseudomonadati</taxon>
        <taxon>Bacteroidota</taxon>
        <taxon>Sphingobacteriia</taxon>
        <taxon>Sphingobacteriales</taxon>
        <taxon>Sphingobacteriaceae</taxon>
        <taxon>Pelobium</taxon>
    </lineage>
</organism>
<keyword evidence="1" id="KW-1133">Transmembrane helix</keyword>